<feature type="transmembrane region" description="Helical" evidence="6">
    <location>
        <begin position="393"/>
        <end position="410"/>
    </location>
</feature>
<evidence type="ECO:0000256" key="1">
    <source>
        <dbReference type="ARBA" id="ARBA00004141"/>
    </source>
</evidence>
<evidence type="ECO:0000256" key="5">
    <source>
        <dbReference type="SAM" id="MobiDB-lite"/>
    </source>
</evidence>
<keyword evidence="8" id="KW-0436">Ligase</keyword>
<dbReference type="GO" id="GO:0016874">
    <property type="term" value="F:ligase activity"/>
    <property type="evidence" value="ECO:0007669"/>
    <property type="project" value="UniProtKB-KW"/>
</dbReference>
<feature type="transmembrane region" description="Helical" evidence="6">
    <location>
        <begin position="253"/>
        <end position="271"/>
    </location>
</feature>
<feature type="transmembrane region" description="Helical" evidence="6">
    <location>
        <begin position="371"/>
        <end position="387"/>
    </location>
</feature>
<feature type="transmembrane region" description="Helical" evidence="6">
    <location>
        <begin position="14"/>
        <end position="31"/>
    </location>
</feature>
<feature type="compositionally biased region" description="Low complexity" evidence="5">
    <location>
        <begin position="443"/>
        <end position="456"/>
    </location>
</feature>
<evidence type="ECO:0000313" key="9">
    <source>
        <dbReference type="Proteomes" id="UP000503336"/>
    </source>
</evidence>
<keyword evidence="3 6" id="KW-1133">Transmembrane helix</keyword>
<evidence type="ECO:0000256" key="3">
    <source>
        <dbReference type="ARBA" id="ARBA00022989"/>
    </source>
</evidence>
<feature type="transmembrane region" description="Helical" evidence="6">
    <location>
        <begin position="37"/>
        <end position="57"/>
    </location>
</feature>
<evidence type="ECO:0000256" key="4">
    <source>
        <dbReference type="ARBA" id="ARBA00023136"/>
    </source>
</evidence>
<dbReference type="InterPro" id="IPR007016">
    <property type="entry name" value="O-antigen_ligase-rel_domated"/>
</dbReference>
<keyword evidence="9" id="KW-1185">Reference proteome</keyword>
<gene>
    <name evidence="8" type="ORF">G5B40_01665</name>
</gene>
<feature type="transmembrane region" description="Helical" evidence="6">
    <location>
        <begin position="120"/>
        <end position="138"/>
    </location>
</feature>
<evidence type="ECO:0000259" key="7">
    <source>
        <dbReference type="Pfam" id="PF04932"/>
    </source>
</evidence>
<evidence type="ECO:0000256" key="2">
    <source>
        <dbReference type="ARBA" id="ARBA00022692"/>
    </source>
</evidence>
<comment type="subcellular location">
    <subcellularLocation>
        <location evidence="1">Membrane</location>
        <topology evidence="1">Multi-pass membrane protein</topology>
    </subcellularLocation>
</comment>
<reference evidence="8 9" key="1">
    <citation type="submission" date="2020-02" db="EMBL/GenBank/DDBJ databases">
        <title>complete genome sequence of Rhodobacteraceae bacterium.</title>
        <authorList>
            <person name="Park J."/>
            <person name="Kim Y.-S."/>
            <person name="Kim K.-H."/>
        </authorList>
    </citation>
    <scope>NUCLEOTIDE SEQUENCE [LARGE SCALE GENOMIC DNA]</scope>
    <source>
        <strain evidence="8 9">RR4-56</strain>
    </source>
</reference>
<feature type="transmembrane region" description="Helical" evidence="6">
    <location>
        <begin position="90"/>
        <end position="108"/>
    </location>
</feature>
<feature type="transmembrane region" description="Helical" evidence="6">
    <location>
        <begin position="329"/>
        <end position="350"/>
    </location>
</feature>
<dbReference type="Pfam" id="PF04932">
    <property type="entry name" value="Wzy_C"/>
    <property type="match status" value="1"/>
</dbReference>
<accession>A0A7L5BT02</accession>
<dbReference type="InterPro" id="IPR051533">
    <property type="entry name" value="WaaL-like"/>
</dbReference>
<dbReference type="Proteomes" id="UP000503336">
    <property type="component" value="Chromosome"/>
</dbReference>
<sequence>MNVSGVRPIEKKRLAPLAVVLLVSFVIPANFQIGTLYLTPSRIVILCVFPFLFIKLFSGAYGRIIINDILLLVFILWMLTAMLINNPDLAIVFVGLQTLSIYGGYMVARATIRSADDFRAFVRFFGVIVIFFLPFAFYESITSQFIIPKIISAIPGISSISDVNYERRLGLDRAQVVFSHPIHFGFYCSMLVGLYYVCLSGVTTNAKRLVVVMVCLTNCVLSVSSGPLLSALIQIGLIAYGKITYSIEKQWKLLMGGLAALYIALEIYSTYPALYEISKRLALNSATAQNRYLIFEYGSIQVGKTPWFGVGLNDWERPFWMKESIDNQWMLVAVQFGLPAFILLLCVFLNSLIRAGGGKFKRGSDLYNIRLGWNIVLISIMLTLATVALFGEVISMTFFVLGAGAFLFYAREDDAVTSAPVANPPKRRVILGDGDFEDEDDGASQSGSSTAAARGGPSLTGGRTLLR</sequence>
<organism evidence="8 9">
    <name type="scientific">Pikeienuella piscinae</name>
    <dbReference type="NCBI Taxonomy" id="2748098"/>
    <lineage>
        <taxon>Bacteria</taxon>
        <taxon>Pseudomonadati</taxon>
        <taxon>Pseudomonadota</taxon>
        <taxon>Alphaproteobacteria</taxon>
        <taxon>Rhodobacterales</taxon>
        <taxon>Paracoccaceae</taxon>
        <taxon>Pikeienuella</taxon>
    </lineage>
</organism>
<evidence type="ECO:0000256" key="6">
    <source>
        <dbReference type="SAM" id="Phobius"/>
    </source>
</evidence>
<feature type="transmembrane region" description="Helical" evidence="6">
    <location>
        <begin position="64"/>
        <end position="84"/>
    </location>
</feature>
<dbReference type="PANTHER" id="PTHR37422:SF13">
    <property type="entry name" value="LIPOPOLYSACCHARIDE BIOSYNTHESIS PROTEIN PA4999-RELATED"/>
    <property type="match status" value="1"/>
</dbReference>
<keyword evidence="2 6" id="KW-0812">Transmembrane</keyword>
<dbReference type="KEGG" id="hdh:G5B40_01665"/>
<dbReference type="RefSeq" id="WP_165094240.1">
    <property type="nucleotide sequence ID" value="NZ_CP049056.1"/>
</dbReference>
<dbReference type="EMBL" id="CP049056">
    <property type="protein sequence ID" value="QIE54262.1"/>
    <property type="molecule type" value="Genomic_DNA"/>
</dbReference>
<dbReference type="PANTHER" id="PTHR37422">
    <property type="entry name" value="TEICHURONIC ACID BIOSYNTHESIS PROTEIN TUAE"/>
    <property type="match status" value="1"/>
</dbReference>
<name>A0A7L5BT02_9RHOB</name>
<dbReference type="AlphaFoldDB" id="A0A7L5BT02"/>
<proteinExistence type="predicted"/>
<feature type="transmembrane region" description="Helical" evidence="6">
    <location>
        <begin position="177"/>
        <end position="197"/>
    </location>
</feature>
<protein>
    <submittedName>
        <fullName evidence="8">O-antigen ligase domain-containing protein</fullName>
    </submittedName>
</protein>
<feature type="region of interest" description="Disordered" evidence="5">
    <location>
        <begin position="431"/>
        <end position="467"/>
    </location>
</feature>
<keyword evidence="4 6" id="KW-0472">Membrane</keyword>
<feature type="domain" description="O-antigen ligase-related" evidence="7">
    <location>
        <begin position="211"/>
        <end position="345"/>
    </location>
</feature>
<feature type="transmembrane region" description="Helical" evidence="6">
    <location>
        <begin position="209"/>
        <end position="241"/>
    </location>
</feature>
<evidence type="ECO:0000313" key="8">
    <source>
        <dbReference type="EMBL" id="QIE54262.1"/>
    </source>
</evidence>
<dbReference type="GO" id="GO:0016020">
    <property type="term" value="C:membrane"/>
    <property type="evidence" value="ECO:0007669"/>
    <property type="project" value="UniProtKB-SubCell"/>
</dbReference>